<dbReference type="EMBL" id="CAWUON010000009">
    <property type="protein sequence ID" value="CAK7264944.1"/>
    <property type="molecule type" value="Genomic_DNA"/>
</dbReference>
<feature type="compositionally biased region" description="Low complexity" evidence="1">
    <location>
        <begin position="81"/>
        <end position="96"/>
    </location>
</feature>
<feature type="compositionally biased region" description="Acidic residues" evidence="1">
    <location>
        <begin position="12"/>
        <end position="21"/>
    </location>
</feature>
<feature type="compositionally biased region" description="Pro residues" evidence="1">
    <location>
        <begin position="258"/>
        <end position="269"/>
    </location>
</feature>
<protein>
    <recommendedName>
        <fullName evidence="4">Mus7/MMS22 family protein</fullName>
    </recommendedName>
</protein>
<dbReference type="Proteomes" id="UP001642502">
    <property type="component" value="Unassembled WGS sequence"/>
</dbReference>
<feature type="region of interest" description="Disordered" evidence="1">
    <location>
        <begin position="311"/>
        <end position="358"/>
    </location>
</feature>
<feature type="region of interest" description="Disordered" evidence="1">
    <location>
        <begin position="1923"/>
        <end position="1964"/>
    </location>
</feature>
<name>A0ABP0DAT8_9PEZI</name>
<evidence type="ECO:0000256" key="1">
    <source>
        <dbReference type="SAM" id="MobiDB-lite"/>
    </source>
</evidence>
<sequence>MARNWQRLGEVPDSDEEEVDSQELREDTVFDESTTIDGFIDELSATQDPRPLGGRVLEVLLSPRREAKVAKPKSLLVQHEAQSSPSHPQAQPPAHSRPFFLFDDSEDELNLVSNGSQYGRRDPLPSSPPPLNDSTPPRNQGQPDVTDGMILEKLDDDEVPPERPHPSPPTRPLRRSQGQPKSPSTQPTPTRPSSTSTPHKSQSPAQSGRLKRTHEVPVLADPFSFSPASTLSSLSKSPSPVPDSHLPHASGEQVVPQLSPPFPDIPDSPPEFRLGFLRSLRPRKPIQQHPYLLEGAQYAQAMKSHGVKPVRPEYISNQRKSAVDENSQDQEFSLPVESQLPSRQQTRVTPSADDSLYDFPSSQAELVGQVTPRISLPSTPTPAQQVTPFDSQPHDLSLPSEDEVPTTATSQLQRYKRLQSKAAKRQSLSKSSSAAKRAKILNDILNDAPRPKWIPVRMDSSPDQPPHSDVLVRPVSPGSPTPVPCSPPHEISVISDDEESFGENDDAAHAVEVISSPPRSDAEGSLSDSEAVRKNSRRIKAAVLGPPTTKNQTQPVVGLVPSAAAPLHPPNIRIKMAARIEPLKRPAQLETRARKVQSTAGFISKKKELDEMYRRRRRDAVPLPNVRLEQFIDDQATYTYAGTASIEDDCTPPPSDFRLEQQRQPTLRQCDSNGTATPKLPRARQRTKHRKSYVPRQVDTTAPRFARALDPIPVDIGSVTVDYTIDNTDPGGGKLRGLGPFGSQYTQHFDIFPLDSDIAFHQSTLIGSGRLSLALGILPTDESEVAVLPSVTSSFQLDERTLCWTSWDEVSSSELGITMDWLADTLLSLAPASISVEMRVHTLVEYLVDFIQHTLSTQTSPSGVQKAFVQRTVEIVKNFMARFETSSFQQGDAAIIFTNSHLAALTGIVVIVSWLLQICRNSSECGMLLFQVEDLLRAACKLSAKALLVHGLDDIRNSYADLQRSHSHICTIRRDKQAFYSWVILIQVLEHAKIPRAGFWDVAYSVMLANTPINTCTGAGVLEKLWEDMFTLLPLGEFDSTGAVRPGIRHVLPLDGWELPKKALERVFQLYKANPHQSPSFNAYCRAIVGRCHYLVQAWGWRRCKTIVGTIFDFYGSQGFAHLRNEEAHKSPRFLEQLASSPSLAIEPDDKCFHIFIKMLGLILQQMKRLGQTKEMTNLVSRILPNHDRQYLKEKDVHERDLAALRNHHDLLCTLYWASTPDIRPPLHQIEKLVVPANSHKEACLINIRAWKQLAQFVIATDEGFDVYRGFHSWMRNIFQQTLDQYLSAESDMHRQFQNLFSPMMQGISPDMMQAMAAANRASAMEVLHSCVVASLDVLRYAKSLSVATYCFNCDQLIAVFTQLDLPDPKTNWRILSTALDALDHYSDRLEKAMDEQYSSAADIEDPQVADDAVLMLDHRLAKDFFRFNRTITHMSWDALPQPAADARNLCTERSIAVAARLVGRFVHSGVYGLSRFFGTGDYCIFERLPHAPGLLQRKFVPLFVSALIRSNVFDFKDLGTSLLELWMMAIVKPQRFLAYEHRLAEVLKQHDLPYVRQAHIPSGGQAPNYHTNGLFFDCVMTSLRQQLQDADGTARRQQLRSDFARALKLVMQQMKGDLKFAKAQPVEHEQYIVFVRYIVALIRSHGSDICPLDSFFYEQSPDFSPSPEDPQLRAASIVMYGLRLGEGEVTAAPQLFHYLLNNFNIALANDRLDQECKFLERSMENDNVLGFMLERMLPAILRATSQMEEAWPLLNVYYSAMEQLLTRSPVPKDIGDENTTGGVVGLLHDIVAWLQWAALTLAADAAAAGVAASDAVLSGGDAQKTSICMRLHAMAQLIALANLLQPLLMVCSCLPCPPATQARLDRAISGFSQFIELALADIQVPANMSRRRYVPPNDAVAGHGDVNDQPRRRTLFSTFLKPDIDTRTDPDGSESTAVERAQSTTNPRQFVGASNGSGDRSRVDEFSRKILQNVRDNWTVKGTHLTARSGIRHGAGESAAAVGVQAATVAESPAGSASTGVPFGPWSMGELLSELQRQAKRWKLCPVNSRRPRRQRMRMGLDMQRESSMGTVE</sequence>
<keyword evidence="3" id="KW-1185">Reference proteome</keyword>
<comment type="caution">
    <text evidence="2">The sequence shown here is derived from an EMBL/GenBank/DDBJ whole genome shotgun (WGS) entry which is preliminary data.</text>
</comment>
<feature type="region of interest" description="Disordered" evidence="1">
    <location>
        <begin position="662"/>
        <end position="695"/>
    </location>
</feature>
<dbReference type="PANTHER" id="PTHR28122">
    <property type="entry name" value="E3 UBIQUITIN-PROTEIN LIGASE SUBSTRATE RECEPTOR MMS22"/>
    <property type="match status" value="1"/>
</dbReference>
<feature type="region of interest" description="Disordered" evidence="1">
    <location>
        <begin position="373"/>
        <end position="410"/>
    </location>
</feature>
<evidence type="ECO:0008006" key="4">
    <source>
        <dbReference type="Google" id="ProtNLM"/>
    </source>
</evidence>
<dbReference type="InterPro" id="IPR019021">
    <property type="entry name" value="Mms22"/>
</dbReference>
<dbReference type="PANTHER" id="PTHR28122:SF1">
    <property type="entry name" value="E3 UBIQUITIN-PROTEIN LIGASE SUBSTRATE RECEPTOR MMS22"/>
    <property type="match status" value="1"/>
</dbReference>
<proteinExistence type="predicted"/>
<feature type="region of interest" description="Disordered" evidence="1">
    <location>
        <begin position="2052"/>
        <end position="2074"/>
    </location>
</feature>
<evidence type="ECO:0000313" key="3">
    <source>
        <dbReference type="Proteomes" id="UP001642502"/>
    </source>
</evidence>
<feature type="compositionally biased region" description="Low complexity" evidence="1">
    <location>
        <begin position="222"/>
        <end position="244"/>
    </location>
</feature>
<gene>
    <name evidence="2" type="ORF">SEPCBS119000_001251</name>
</gene>
<feature type="compositionally biased region" description="Basic residues" evidence="1">
    <location>
        <begin position="681"/>
        <end position="693"/>
    </location>
</feature>
<accession>A0ABP0DAT8</accession>
<feature type="region of interest" description="Disordered" evidence="1">
    <location>
        <begin position="450"/>
        <end position="492"/>
    </location>
</feature>
<evidence type="ECO:0000313" key="2">
    <source>
        <dbReference type="EMBL" id="CAK7264944.1"/>
    </source>
</evidence>
<reference evidence="2 3" key="1">
    <citation type="submission" date="2024-01" db="EMBL/GenBank/DDBJ databases">
        <authorList>
            <person name="Allen C."/>
            <person name="Tagirdzhanova G."/>
        </authorList>
    </citation>
    <scope>NUCLEOTIDE SEQUENCE [LARGE SCALE GENOMIC DNA]</scope>
    <source>
        <strain evidence="2 3">CBS 119000</strain>
    </source>
</reference>
<feature type="compositionally biased region" description="Low complexity" evidence="1">
    <location>
        <begin position="182"/>
        <end position="198"/>
    </location>
</feature>
<feature type="compositionally biased region" description="Polar residues" evidence="1">
    <location>
        <begin position="376"/>
        <end position="390"/>
    </location>
</feature>
<organism evidence="2 3">
    <name type="scientific">Sporothrix epigloea</name>
    <dbReference type="NCBI Taxonomy" id="1892477"/>
    <lineage>
        <taxon>Eukaryota</taxon>
        <taxon>Fungi</taxon>
        <taxon>Dikarya</taxon>
        <taxon>Ascomycota</taxon>
        <taxon>Pezizomycotina</taxon>
        <taxon>Sordariomycetes</taxon>
        <taxon>Sordariomycetidae</taxon>
        <taxon>Ophiostomatales</taxon>
        <taxon>Ophiostomataceae</taxon>
        <taxon>Sporothrix</taxon>
    </lineage>
</organism>
<feature type="compositionally biased region" description="Polar residues" evidence="1">
    <location>
        <begin position="662"/>
        <end position="676"/>
    </location>
</feature>
<dbReference type="Pfam" id="PF09462">
    <property type="entry name" value="Mus7"/>
    <property type="match status" value="1"/>
</dbReference>
<feature type="region of interest" description="Disordered" evidence="1">
    <location>
        <begin position="1"/>
        <end position="33"/>
    </location>
</feature>
<feature type="compositionally biased region" description="Polar residues" evidence="1">
    <location>
        <begin position="339"/>
        <end position="349"/>
    </location>
</feature>
<feature type="region of interest" description="Disordered" evidence="1">
    <location>
        <begin position="67"/>
        <end position="270"/>
    </location>
</feature>
<feature type="compositionally biased region" description="Pro residues" evidence="1">
    <location>
        <begin position="477"/>
        <end position="487"/>
    </location>
</feature>
<feature type="compositionally biased region" description="Polar residues" evidence="1">
    <location>
        <begin position="1934"/>
        <end position="1959"/>
    </location>
</feature>